<keyword evidence="3" id="KW-1185">Reference proteome</keyword>
<gene>
    <name evidence="2" type="ORF">EVS81_10745</name>
</gene>
<dbReference type="AlphaFoldDB" id="A0A4P6KGP5"/>
<dbReference type="EMBL" id="CP035806">
    <property type="protein sequence ID" value="QBE49251.1"/>
    <property type="molecule type" value="Genomic_DNA"/>
</dbReference>
<sequence length="145" mass="16093">MIQDELYDVGLGQRRTMFGPQGAEGQVEHTSDLNDKLQDFVTRYCFGDIWQRDGLSYAERSRITFAMLIAQGKAHELRVHARGALENGVTPLELREVVVHSILYCGIPAAVEGLRAVEEILAEQGIPQQLDGESDRAQRVAPGTE</sequence>
<accession>A0A4P6KGP5</accession>
<dbReference type="PANTHER" id="PTHR33570">
    <property type="entry name" value="4-CARBOXYMUCONOLACTONE DECARBOXYLASE FAMILY PROTEIN"/>
    <property type="match status" value="1"/>
</dbReference>
<organism evidence="2 3">
    <name type="scientific">Leucobacter triazinivorans</name>
    <dbReference type="NCBI Taxonomy" id="1784719"/>
    <lineage>
        <taxon>Bacteria</taxon>
        <taxon>Bacillati</taxon>
        <taxon>Actinomycetota</taxon>
        <taxon>Actinomycetes</taxon>
        <taxon>Micrococcales</taxon>
        <taxon>Microbacteriaceae</taxon>
        <taxon>Leucobacter</taxon>
    </lineage>
</organism>
<name>A0A4P6KGP5_9MICO</name>
<dbReference type="OrthoDB" id="9802489at2"/>
<dbReference type="GO" id="GO:0051920">
    <property type="term" value="F:peroxiredoxin activity"/>
    <property type="evidence" value="ECO:0007669"/>
    <property type="project" value="InterPro"/>
</dbReference>
<protein>
    <submittedName>
        <fullName evidence="2">4-carboxymuconolactone decarboxylase</fullName>
    </submittedName>
</protein>
<dbReference type="InterPro" id="IPR052512">
    <property type="entry name" value="4CMD/NDH-1_regulator"/>
</dbReference>
<evidence type="ECO:0000313" key="3">
    <source>
        <dbReference type="Proteomes" id="UP000289260"/>
    </source>
</evidence>
<dbReference type="SUPFAM" id="SSF69118">
    <property type="entry name" value="AhpD-like"/>
    <property type="match status" value="1"/>
</dbReference>
<dbReference type="KEGG" id="ltr:EVS81_10745"/>
<dbReference type="InterPro" id="IPR029032">
    <property type="entry name" value="AhpD-like"/>
</dbReference>
<dbReference type="Proteomes" id="UP000289260">
    <property type="component" value="Chromosome"/>
</dbReference>
<evidence type="ECO:0000259" key="1">
    <source>
        <dbReference type="Pfam" id="PF02627"/>
    </source>
</evidence>
<dbReference type="PANTHER" id="PTHR33570:SF2">
    <property type="entry name" value="CARBOXYMUCONOLACTONE DECARBOXYLASE-LIKE DOMAIN-CONTAINING PROTEIN"/>
    <property type="match status" value="1"/>
</dbReference>
<feature type="domain" description="Carboxymuconolactone decarboxylase-like" evidence="1">
    <location>
        <begin position="36"/>
        <end position="119"/>
    </location>
</feature>
<dbReference type="Pfam" id="PF02627">
    <property type="entry name" value="CMD"/>
    <property type="match status" value="1"/>
</dbReference>
<evidence type="ECO:0000313" key="2">
    <source>
        <dbReference type="EMBL" id="QBE49251.1"/>
    </source>
</evidence>
<dbReference type="InterPro" id="IPR003779">
    <property type="entry name" value="CMD-like"/>
</dbReference>
<reference evidence="2 3" key="1">
    <citation type="submission" date="2019-02" db="EMBL/GenBank/DDBJ databases">
        <authorList>
            <person name="Sun L."/>
            <person name="Pan D."/>
            <person name="Wu X."/>
        </authorList>
    </citation>
    <scope>NUCLEOTIDE SEQUENCE [LARGE SCALE GENOMIC DNA]</scope>
    <source>
        <strain evidence="2 3">JW-1</strain>
    </source>
</reference>
<dbReference type="Gene3D" id="1.20.1290.10">
    <property type="entry name" value="AhpD-like"/>
    <property type="match status" value="1"/>
</dbReference>
<dbReference type="RefSeq" id="WP_130110380.1">
    <property type="nucleotide sequence ID" value="NZ_CP035806.1"/>
</dbReference>
<proteinExistence type="predicted"/>